<dbReference type="SUPFAM" id="SSF49464">
    <property type="entry name" value="Carboxypeptidase regulatory domain-like"/>
    <property type="match status" value="1"/>
</dbReference>
<feature type="signal peptide" evidence="1">
    <location>
        <begin position="1"/>
        <end position="20"/>
    </location>
</feature>
<evidence type="ECO:0000313" key="3">
    <source>
        <dbReference type="Proteomes" id="UP000683551"/>
    </source>
</evidence>
<sequence>MSFSKLFAVSALSLAVASCGGGGGGGGGSSGSTSSTTTPVAANLLTGVAASGAPLANATVTAWNQLHADGGWLPCTTATTDANGNFQINLAACPSLGSGFIALSAPDGHGNTLMSAYSPVMSANSPVYVNLNPMTTVSVSAIGSNGAAVTPQMVLYSLSALYQYFIGQGFTTNSALASTWSVLSGLEVTPKMALAQAATSVMNWNTWNGSNFFTTQFAANHTGFDAVIDSVTLFTNQTTFVPQLNDLAGNTLALPTGYSPTAPTGGGYSAITLPVSVQNALSQAMINPNTVFTPAAHTYTGTMLANGQTTAGTCNLTGTFAASPATGSISGTCTSVATGAVAISGSIQPNGLASLNNTAGYQFTGGLTASGGAGTWTKGNLSGTWAVH</sequence>
<dbReference type="RefSeq" id="WP_273145151.1">
    <property type="nucleotide sequence ID" value="NZ_CP053675.1"/>
</dbReference>
<gene>
    <name evidence="2" type="ORF">JZL65_01310</name>
</gene>
<dbReference type="AlphaFoldDB" id="A0A9E6SXS4"/>
<evidence type="ECO:0000313" key="2">
    <source>
        <dbReference type="EMBL" id="QWY77753.1"/>
    </source>
</evidence>
<feature type="chain" id="PRO_5038586619" evidence="1">
    <location>
        <begin position="21"/>
        <end position="388"/>
    </location>
</feature>
<evidence type="ECO:0000256" key="1">
    <source>
        <dbReference type="SAM" id="SignalP"/>
    </source>
</evidence>
<name>A0A9E6SXS4_9PROT</name>
<protein>
    <submittedName>
        <fullName evidence="2">Uncharacterized protein</fullName>
    </submittedName>
</protein>
<proteinExistence type="predicted"/>
<dbReference type="PROSITE" id="PS51257">
    <property type="entry name" value="PROKAR_LIPOPROTEIN"/>
    <property type="match status" value="1"/>
</dbReference>
<organism evidence="2 3">
    <name type="scientific">Ferrovum myxofaciens</name>
    <dbReference type="NCBI Taxonomy" id="416213"/>
    <lineage>
        <taxon>Bacteria</taxon>
        <taxon>Pseudomonadati</taxon>
        <taxon>Pseudomonadota</taxon>
        <taxon>Betaproteobacteria</taxon>
        <taxon>Ferrovales</taxon>
        <taxon>Ferrovaceae</taxon>
        <taxon>Ferrovum</taxon>
    </lineage>
</organism>
<dbReference type="EMBL" id="CP071137">
    <property type="protein sequence ID" value="QWY77753.1"/>
    <property type="molecule type" value="Genomic_DNA"/>
</dbReference>
<dbReference type="Proteomes" id="UP000683551">
    <property type="component" value="Chromosome"/>
</dbReference>
<dbReference type="InterPro" id="IPR008969">
    <property type="entry name" value="CarboxyPept-like_regulatory"/>
</dbReference>
<accession>A0A9E6SXS4</accession>
<keyword evidence="1" id="KW-0732">Signal</keyword>
<reference evidence="2" key="1">
    <citation type="submission" date="2021-02" db="EMBL/GenBank/DDBJ databases">
        <title>Comparative genomics of Ferrovum myxofaciens strains, predominant extremophile bacteria forming large biofilm stalactites in acid mine ecosystems.</title>
        <authorList>
            <person name="Burkartova K."/>
            <person name="Ridl J."/>
            <person name="Pajer P."/>
            <person name="Falteisek L."/>
        </authorList>
    </citation>
    <scope>NUCLEOTIDE SEQUENCE</scope>
    <source>
        <strain evidence="2">MI1III</strain>
    </source>
</reference>